<dbReference type="InterPro" id="IPR019775">
    <property type="entry name" value="WD40_repeat_CS"/>
</dbReference>
<gene>
    <name evidence="6" type="ORF">RNJ44_03931</name>
</gene>
<dbReference type="InterPro" id="IPR036322">
    <property type="entry name" value="WD40_repeat_dom_sf"/>
</dbReference>
<reference evidence="6 7" key="1">
    <citation type="submission" date="2024-05" db="EMBL/GenBank/DDBJ databases">
        <title>Long read based assembly of the Candida bracarensis genome reveals expanded adhesin content.</title>
        <authorList>
            <person name="Marcet-Houben M."/>
            <person name="Ksiezopolska E."/>
            <person name="Gabaldon T."/>
        </authorList>
    </citation>
    <scope>NUCLEOTIDE SEQUENCE [LARGE SCALE GENOMIC DNA]</scope>
    <source>
        <strain evidence="6 7">CBM6</strain>
    </source>
</reference>
<comment type="caution">
    <text evidence="6">The sequence shown here is derived from an EMBL/GenBank/DDBJ whole genome shotgun (WGS) entry which is preliminary data.</text>
</comment>
<feature type="region of interest" description="Disordered" evidence="5">
    <location>
        <begin position="381"/>
        <end position="426"/>
    </location>
</feature>
<accession>A0ABR4NYC4</accession>
<evidence type="ECO:0000256" key="1">
    <source>
        <dbReference type="ARBA" id="ARBA00022574"/>
    </source>
</evidence>
<feature type="repeat" description="WD" evidence="4">
    <location>
        <begin position="246"/>
        <end position="281"/>
    </location>
</feature>
<keyword evidence="7" id="KW-1185">Reference proteome</keyword>
<dbReference type="InterPro" id="IPR015943">
    <property type="entry name" value="WD40/YVTN_repeat-like_dom_sf"/>
</dbReference>
<proteinExistence type="inferred from homology"/>
<dbReference type="PROSITE" id="PS50294">
    <property type="entry name" value="WD_REPEATS_REGION"/>
    <property type="match status" value="1"/>
</dbReference>
<evidence type="ECO:0000256" key="3">
    <source>
        <dbReference type="ARBA" id="ARBA00046343"/>
    </source>
</evidence>
<sequence length="426" mass="47610">MKKELVLKRKVLDSVVANEVAERFLENAFAENHVDSVEDERYKHVVTRKQSRFSSQLVPNEICALEFHPVGHTLAYSRMDGSLTIWPSISATFIPGKMIHVRDACGGDKVVTSVSWNPLEITQLISASNCNEVYVWEYDEAKKSASKVRTVTVGHRTKVTKALFDPHGKYVLAVTKTESLYLYSAKDEFTLVSTVNLVDIFGANDSVYSVTWDNSGENIIIGTKTGCLVVLGIEPSSKSLIKRLEVTGHRSSVSCLKVDPLGRFLVSGGADGSCNIWELKSFICKTEITGLNSSIISLDICHMGKLLGICLDDQRTVFCDLGTGKILYESPSKDLNSELVIRFFPDKTMFLLSGKNDTLQKHYFGSGKMNLLAIWEHDSHKNKDSKPASKISNKRKERKHGSEKPPPRTSRNQRTKRFTGNISKRR</sequence>
<dbReference type="InterPro" id="IPR001680">
    <property type="entry name" value="WD40_rpt"/>
</dbReference>
<dbReference type="PANTHER" id="PTHR22839:SF0">
    <property type="entry name" value="THO COMPLEX SUBUNIT 3"/>
    <property type="match status" value="1"/>
</dbReference>
<dbReference type="EMBL" id="JBEVYD010000004">
    <property type="protein sequence ID" value="KAL3233891.1"/>
    <property type="molecule type" value="Genomic_DNA"/>
</dbReference>
<dbReference type="PROSITE" id="PS00678">
    <property type="entry name" value="WD_REPEATS_1"/>
    <property type="match status" value="1"/>
</dbReference>
<dbReference type="Gene3D" id="2.130.10.10">
    <property type="entry name" value="YVTN repeat-like/Quinoprotein amine dehydrogenase"/>
    <property type="match status" value="2"/>
</dbReference>
<dbReference type="PANTHER" id="PTHR22839">
    <property type="entry name" value="THO COMPLEX SUBUNIT 3 THO3"/>
    <property type="match status" value="1"/>
</dbReference>
<evidence type="ECO:0000256" key="2">
    <source>
        <dbReference type="ARBA" id="ARBA00022737"/>
    </source>
</evidence>
<protein>
    <submittedName>
        <fullName evidence="6">Protein TEX1</fullName>
    </submittedName>
</protein>
<dbReference type="SMART" id="SM00320">
    <property type="entry name" value="WD40"/>
    <property type="match status" value="6"/>
</dbReference>
<evidence type="ECO:0000313" key="7">
    <source>
        <dbReference type="Proteomes" id="UP001623330"/>
    </source>
</evidence>
<dbReference type="PROSITE" id="PS50082">
    <property type="entry name" value="WD_REPEATS_2"/>
    <property type="match status" value="1"/>
</dbReference>
<evidence type="ECO:0000256" key="5">
    <source>
        <dbReference type="SAM" id="MobiDB-lite"/>
    </source>
</evidence>
<dbReference type="Proteomes" id="UP001623330">
    <property type="component" value="Unassembled WGS sequence"/>
</dbReference>
<dbReference type="InterPro" id="IPR040132">
    <property type="entry name" value="Tex1/THOC3"/>
</dbReference>
<comment type="similarity">
    <text evidence="3">Belongs to the THOC3 family.</text>
</comment>
<evidence type="ECO:0000256" key="4">
    <source>
        <dbReference type="PROSITE-ProRule" id="PRU00221"/>
    </source>
</evidence>
<evidence type="ECO:0000313" key="6">
    <source>
        <dbReference type="EMBL" id="KAL3233891.1"/>
    </source>
</evidence>
<dbReference type="Pfam" id="PF00400">
    <property type="entry name" value="WD40"/>
    <property type="match status" value="1"/>
</dbReference>
<keyword evidence="2" id="KW-0677">Repeat</keyword>
<organism evidence="6 7">
    <name type="scientific">Nakaseomyces bracarensis</name>
    <dbReference type="NCBI Taxonomy" id="273131"/>
    <lineage>
        <taxon>Eukaryota</taxon>
        <taxon>Fungi</taxon>
        <taxon>Dikarya</taxon>
        <taxon>Ascomycota</taxon>
        <taxon>Saccharomycotina</taxon>
        <taxon>Saccharomycetes</taxon>
        <taxon>Saccharomycetales</taxon>
        <taxon>Saccharomycetaceae</taxon>
        <taxon>Nakaseomyces</taxon>
    </lineage>
</organism>
<feature type="compositionally biased region" description="Basic residues" evidence="5">
    <location>
        <begin position="411"/>
        <end position="426"/>
    </location>
</feature>
<dbReference type="SUPFAM" id="SSF50978">
    <property type="entry name" value="WD40 repeat-like"/>
    <property type="match status" value="1"/>
</dbReference>
<keyword evidence="1 4" id="KW-0853">WD repeat</keyword>
<name>A0ABR4NYC4_9SACH</name>